<gene>
    <name evidence="4" type="primary">LOC106077080</name>
</gene>
<dbReference type="AlphaFoldDB" id="A0A9U8ELS4"/>
<dbReference type="Pfam" id="PF00024">
    <property type="entry name" value="PAN_1"/>
    <property type="match status" value="1"/>
</dbReference>
<evidence type="ECO:0000259" key="2">
    <source>
        <dbReference type="Pfam" id="PF00024"/>
    </source>
</evidence>
<evidence type="ECO:0000313" key="4">
    <source>
        <dbReference type="RefSeq" id="XP_013093321.2"/>
    </source>
</evidence>
<evidence type="ECO:0000256" key="1">
    <source>
        <dbReference type="SAM" id="SignalP"/>
    </source>
</evidence>
<evidence type="ECO:0000313" key="3">
    <source>
        <dbReference type="Proteomes" id="UP001165740"/>
    </source>
</evidence>
<organism evidence="3 4">
    <name type="scientific">Biomphalaria glabrata</name>
    <name type="common">Bloodfluke planorb</name>
    <name type="synonym">Freshwater snail</name>
    <dbReference type="NCBI Taxonomy" id="6526"/>
    <lineage>
        <taxon>Eukaryota</taxon>
        <taxon>Metazoa</taxon>
        <taxon>Spiralia</taxon>
        <taxon>Lophotrochozoa</taxon>
        <taxon>Mollusca</taxon>
        <taxon>Gastropoda</taxon>
        <taxon>Heterobranchia</taxon>
        <taxon>Euthyneura</taxon>
        <taxon>Panpulmonata</taxon>
        <taxon>Hygrophila</taxon>
        <taxon>Lymnaeoidea</taxon>
        <taxon>Planorbidae</taxon>
        <taxon>Biomphalaria</taxon>
    </lineage>
</organism>
<dbReference type="Proteomes" id="UP001165740">
    <property type="component" value="Chromosome 6"/>
</dbReference>
<keyword evidence="3" id="KW-1185">Reference proteome</keyword>
<protein>
    <submittedName>
        <fullName evidence="4">Uncharacterized protein LOC106077080</fullName>
    </submittedName>
</protein>
<dbReference type="OrthoDB" id="10293018at2759"/>
<dbReference type="Gene3D" id="2.60.120.200">
    <property type="match status" value="1"/>
</dbReference>
<accession>A0A9U8ELS4</accession>
<feature type="chain" id="PRO_5040822871" evidence="1">
    <location>
        <begin position="23"/>
        <end position="237"/>
    </location>
</feature>
<feature type="domain" description="Apple" evidence="2">
    <location>
        <begin position="32"/>
        <end position="84"/>
    </location>
</feature>
<proteinExistence type="predicted"/>
<feature type="signal peptide" evidence="1">
    <location>
        <begin position="1"/>
        <end position="22"/>
    </location>
</feature>
<reference evidence="4" key="1">
    <citation type="submission" date="2025-08" db="UniProtKB">
        <authorList>
            <consortium name="RefSeq"/>
        </authorList>
    </citation>
    <scope>IDENTIFICATION</scope>
</reference>
<dbReference type="InterPro" id="IPR003609">
    <property type="entry name" value="Pan_app"/>
</dbReference>
<dbReference type="RefSeq" id="XP_013093321.2">
    <property type="nucleotide sequence ID" value="XM_013237867.2"/>
</dbReference>
<dbReference type="KEGG" id="bgt:106077080"/>
<sequence length="237" mass="26507">MACLKLVTILFACVIIVPITLTSPSLSMKYYRRYNFETGNCSSGTPTKDKQDCLRQCSTSSDCIAFKYSTSIGTCIRCSENEVSSITFGGSSLYLLRGASVFQRFSDVETYIYGTIRFLIKIECTLMNSSNPYWYFLEITAIKDGMTSLMMKMTLQSNSDVDLISLINNAWIGHTVYTSPVVFKAGVSLDTVLLVTAEFIKIYFNTMYCCSYPVNISKNYSIGVGVYGTVNIKEFSF</sequence>
<name>A0A9U8ELS4_BIOGL</name>
<keyword evidence="1" id="KW-0732">Signal</keyword>
<dbReference type="GeneID" id="106077080"/>